<keyword evidence="3" id="KW-1185">Reference proteome</keyword>
<dbReference type="EMBL" id="CP061171">
    <property type="protein sequence ID" value="QNR85746.1"/>
    <property type="molecule type" value="Genomic_DNA"/>
</dbReference>
<keyword evidence="1" id="KW-0472">Membrane</keyword>
<reference evidence="2 3" key="1">
    <citation type="submission" date="2020-09" db="EMBL/GenBank/DDBJ databases">
        <title>Pedobacter sp. SW-16 isolated from soil near Yeocheon.</title>
        <authorList>
            <person name="Im H.S."/>
            <person name="Joung Y."/>
            <person name="Lee S.-S."/>
        </authorList>
    </citation>
    <scope>NUCLEOTIDE SEQUENCE [LARGE SCALE GENOMIC DNA]</scope>
    <source>
        <strain evidence="2 3">SW-16</strain>
    </source>
</reference>
<protein>
    <submittedName>
        <fullName evidence="2">Uncharacterized protein</fullName>
    </submittedName>
</protein>
<sequence length="102" mass="10977">MKTQEIIGSGKLRIIIILSVIASILAIPLIAMQFTNEVDWTLSDFIIAGTLLLSTGLAIELVIRNLKTGTLRTLILVVILLALFLIWAELAVGIFGTPFAGS</sequence>
<evidence type="ECO:0000256" key="1">
    <source>
        <dbReference type="SAM" id="Phobius"/>
    </source>
</evidence>
<feature type="transmembrane region" description="Helical" evidence="1">
    <location>
        <begin position="40"/>
        <end position="62"/>
    </location>
</feature>
<name>A0ABX6TKL1_9SPHI</name>
<evidence type="ECO:0000313" key="2">
    <source>
        <dbReference type="EMBL" id="QNR85746.1"/>
    </source>
</evidence>
<dbReference type="Proteomes" id="UP000516439">
    <property type="component" value="Chromosome"/>
</dbReference>
<accession>A0ABX6TKL1</accession>
<feature type="transmembrane region" description="Helical" evidence="1">
    <location>
        <begin position="12"/>
        <end position="34"/>
    </location>
</feature>
<gene>
    <name evidence="2" type="ORF">H9N25_04605</name>
</gene>
<feature type="transmembrane region" description="Helical" evidence="1">
    <location>
        <begin position="74"/>
        <end position="96"/>
    </location>
</feature>
<evidence type="ECO:0000313" key="3">
    <source>
        <dbReference type="Proteomes" id="UP000516439"/>
    </source>
</evidence>
<dbReference type="RefSeq" id="WP_190328096.1">
    <property type="nucleotide sequence ID" value="NZ_CP061171.1"/>
</dbReference>
<organism evidence="2 3">
    <name type="scientific">Pedobacter riviphilus</name>
    <dbReference type="NCBI Taxonomy" id="2766984"/>
    <lineage>
        <taxon>Bacteria</taxon>
        <taxon>Pseudomonadati</taxon>
        <taxon>Bacteroidota</taxon>
        <taxon>Sphingobacteriia</taxon>
        <taxon>Sphingobacteriales</taxon>
        <taxon>Sphingobacteriaceae</taxon>
        <taxon>Pedobacter</taxon>
    </lineage>
</organism>
<proteinExistence type="predicted"/>
<keyword evidence="1" id="KW-0812">Transmembrane</keyword>
<keyword evidence="1" id="KW-1133">Transmembrane helix</keyword>